<feature type="compositionally biased region" description="Basic and acidic residues" evidence="1">
    <location>
        <begin position="169"/>
        <end position="184"/>
    </location>
</feature>
<sequence length="388" mass="42583">MRARTAIVLLAAATLLACALSTGAGVYYLLFFFLLALLLLALASALGTLLTLRVDVRGVRARAVRGEAVPLIVTARHLCPLPVADVRLIFAMPEDDLGANTITAFLPPFARREFRFVMRCPHRGVYEAGMDRAVVSDIFGLVELRRHLRGQKVRVEILPRARDMEALELRAGETGPESRSRAAEDASSPSGVRAWQDGDVLKKVHWKLTMRRREVLVRTYEESARPDTLILPDLSPINALKDQALTIEDCVCEICLGAARAQLLNSDPVSMPLTCAIPSESAGRSIAELPGFQTALARATFDSPYSYEQVLSSMYRRMQRTGGVVLVTARLTMRIADAAVRMRQMGITVNVFWVSDAQRDEALALTARLKLAGVGARVINPWTAEESA</sequence>
<accession>A0A9D1FYJ6</accession>
<name>A0A9D1FYJ6_9FIRM</name>
<reference evidence="4" key="1">
    <citation type="submission" date="2020-10" db="EMBL/GenBank/DDBJ databases">
        <authorList>
            <person name="Gilroy R."/>
        </authorList>
    </citation>
    <scope>NUCLEOTIDE SEQUENCE</scope>
    <source>
        <strain evidence="4">13766</strain>
    </source>
</reference>
<keyword evidence="2" id="KW-0472">Membrane</keyword>
<dbReference type="Pfam" id="PF01882">
    <property type="entry name" value="DUF58"/>
    <property type="match status" value="1"/>
</dbReference>
<keyword evidence="2" id="KW-0812">Transmembrane</keyword>
<evidence type="ECO:0000259" key="3">
    <source>
        <dbReference type="Pfam" id="PF01882"/>
    </source>
</evidence>
<feature type="transmembrane region" description="Helical" evidence="2">
    <location>
        <begin position="31"/>
        <end position="52"/>
    </location>
</feature>
<evidence type="ECO:0000313" key="4">
    <source>
        <dbReference type="EMBL" id="HIS91956.1"/>
    </source>
</evidence>
<feature type="domain" description="DUF58" evidence="3">
    <location>
        <begin position="192"/>
        <end position="352"/>
    </location>
</feature>
<feature type="region of interest" description="Disordered" evidence="1">
    <location>
        <begin position="169"/>
        <end position="191"/>
    </location>
</feature>
<dbReference type="EMBL" id="DVJN01000060">
    <property type="protein sequence ID" value="HIS91956.1"/>
    <property type="molecule type" value="Genomic_DNA"/>
</dbReference>
<reference evidence="4" key="2">
    <citation type="journal article" date="2021" name="PeerJ">
        <title>Extensive microbial diversity within the chicken gut microbiome revealed by metagenomics and culture.</title>
        <authorList>
            <person name="Gilroy R."/>
            <person name="Ravi A."/>
            <person name="Getino M."/>
            <person name="Pursley I."/>
            <person name="Horton D.L."/>
            <person name="Alikhan N.F."/>
            <person name="Baker D."/>
            <person name="Gharbi K."/>
            <person name="Hall N."/>
            <person name="Watson M."/>
            <person name="Adriaenssens E.M."/>
            <person name="Foster-Nyarko E."/>
            <person name="Jarju S."/>
            <person name="Secka A."/>
            <person name="Antonio M."/>
            <person name="Oren A."/>
            <person name="Chaudhuri R.R."/>
            <person name="La Ragione R."/>
            <person name="Hildebrand F."/>
            <person name="Pallen M.J."/>
        </authorList>
    </citation>
    <scope>NUCLEOTIDE SEQUENCE</scope>
    <source>
        <strain evidence="4">13766</strain>
    </source>
</reference>
<dbReference type="PROSITE" id="PS51257">
    <property type="entry name" value="PROKAR_LIPOPROTEIN"/>
    <property type="match status" value="1"/>
</dbReference>
<dbReference type="PANTHER" id="PTHR34351">
    <property type="entry name" value="SLR1927 PROTEIN-RELATED"/>
    <property type="match status" value="1"/>
</dbReference>
<protein>
    <submittedName>
        <fullName evidence="4">DUF58 domain-containing protein</fullName>
    </submittedName>
</protein>
<organism evidence="4 5">
    <name type="scientific">Candidatus Alectryocaccomicrobium excrementavium</name>
    <dbReference type="NCBI Taxonomy" id="2840668"/>
    <lineage>
        <taxon>Bacteria</taxon>
        <taxon>Bacillati</taxon>
        <taxon>Bacillota</taxon>
        <taxon>Clostridia</taxon>
        <taxon>Candidatus Alectryocaccomicrobium</taxon>
    </lineage>
</organism>
<dbReference type="InterPro" id="IPR002881">
    <property type="entry name" value="DUF58"/>
</dbReference>
<proteinExistence type="predicted"/>
<comment type="caution">
    <text evidence="4">The sequence shown here is derived from an EMBL/GenBank/DDBJ whole genome shotgun (WGS) entry which is preliminary data.</text>
</comment>
<dbReference type="AlphaFoldDB" id="A0A9D1FYJ6"/>
<gene>
    <name evidence="4" type="ORF">IAA84_02955</name>
</gene>
<evidence type="ECO:0000313" key="5">
    <source>
        <dbReference type="Proteomes" id="UP000824140"/>
    </source>
</evidence>
<dbReference type="Proteomes" id="UP000824140">
    <property type="component" value="Unassembled WGS sequence"/>
</dbReference>
<evidence type="ECO:0000256" key="2">
    <source>
        <dbReference type="SAM" id="Phobius"/>
    </source>
</evidence>
<keyword evidence="2" id="KW-1133">Transmembrane helix</keyword>
<evidence type="ECO:0000256" key="1">
    <source>
        <dbReference type="SAM" id="MobiDB-lite"/>
    </source>
</evidence>
<dbReference type="PANTHER" id="PTHR34351:SF2">
    <property type="entry name" value="DUF58 DOMAIN-CONTAINING PROTEIN"/>
    <property type="match status" value="1"/>
</dbReference>